<feature type="region of interest" description="Disordered" evidence="6">
    <location>
        <begin position="921"/>
        <end position="956"/>
    </location>
</feature>
<feature type="compositionally biased region" description="Low complexity" evidence="6">
    <location>
        <begin position="731"/>
        <end position="741"/>
    </location>
</feature>
<evidence type="ECO:0000256" key="2">
    <source>
        <dbReference type="ARBA" id="ARBA00032424"/>
    </source>
</evidence>
<feature type="region of interest" description="Disordered" evidence="6">
    <location>
        <begin position="711"/>
        <end position="764"/>
    </location>
</feature>
<dbReference type="AlphaFoldDB" id="A0A5C3KBW2"/>
<reference evidence="7 8" key="1">
    <citation type="journal article" date="2019" name="Nat. Ecol. Evol.">
        <title>Megaphylogeny resolves global patterns of mushroom evolution.</title>
        <authorList>
            <person name="Varga T."/>
            <person name="Krizsan K."/>
            <person name="Foldi C."/>
            <person name="Dima B."/>
            <person name="Sanchez-Garcia M."/>
            <person name="Sanchez-Ramirez S."/>
            <person name="Szollosi G.J."/>
            <person name="Szarkandi J.G."/>
            <person name="Papp V."/>
            <person name="Albert L."/>
            <person name="Andreopoulos W."/>
            <person name="Angelini C."/>
            <person name="Antonin V."/>
            <person name="Barry K.W."/>
            <person name="Bougher N.L."/>
            <person name="Buchanan P."/>
            <person name="Buyck B."/>
            <person name="Bense V."/>
            <person name="Catcheside P."/>
            <person name="Chovatia M."/>
            <person name="Cooper J."/>
            <person name="Damon W."/>
            <person name="Desjardin D."/>
            <person name="Finy P."/>
            <person name="Geml J."/>
            <person name="Haridas S."/>
            <person name="Hughes K."/>
            <person name="Justo A."/>
            <person name="Karasinski D."/>
            <person name="Kautmanova I."/>
            <person name="Kiss B."/>
            <person name="Kocsube S."/>
            <person name="Kotiranta H."/>
            <person name="LaButti K.M."/>
            <person name="Lechner B.E."/>
            <person name="Liimatainen K."/>
            <person name="Lipzen A."/>
            <person name="Lukacs Z."/>
            <person name="Mihaltcheva S."/>
            <person name="Morgado L.N."/>
            <person name="Niskanen T."/>
            <person name="Noordeloos M.E."/>
            <person name="Ohm R.A."/>
            <person name="Ortiz-Santana B."/>
            <person name="Ovrebo C."/>
            <person name="Racz N."/>
            <person name="Riley R."/>
            <person name="Savchenko A."/>
            <person name="Shiryaev A."/>
            <person name="Soop K."/>
            <person name="Spirin V."/>
            <person name="Szebenyi C."/>
            <person name="Tomsovsky M."/>
            <person name="Tulloss R.E."/>
            <person name="Uehling J."/>
            <person name="Grigoriev I.V."/>
            <person name="Vagvolgyi C."/>
            <person name="Papp T."/>
            <person name="Martin F.M."/>
            <person name="Miettinen O."/>
            <person name="Hibbett D.S."/>
            <person name="Nagy L.G."/>
        </authorList>
    </citation>
    <scope>NUCLEOTIDE SEQUENCE [LARGE SCALE GENOMIC DNA]</scope>
    <source>
        <strain evidence="7 8">CBS 121175</strain>
    </source>
</reference>
<feature type="compositionally biased region" description="Polar residues" evidence="6">
    <location>
        <begin position="846"/>
        <end position="860"/>
    </location>
</feature>
<evidence type="ECO:0000313" key="8">
    <source>
        <dbReference type="Proteomes" id="UP000307440"/>
    </source>
</evidence>
<feature type="region of interest" description="Disordered" evidence="6">
    <location>
        <begin position="359"/>
        <end position="394"/>
    </location>
</feature>
<feature type="compositionally biased region" description="Acidic residues" evidence="6">
    <location>
        <begin position="933"/>
        <end position="942"/>
    </location>
</feature>
<feature type="region of interest" description="Disordered" evidence="6">
    <location>
        <begin position="838"/>
        <end position="886"/>
    </location>
</feature>
<feature type="compositionally biased region" description="Acidic residues" evidence="6">
    <location>
        <begin position="1087"/>
        <end position="1109"/>
    </location>
</feature>
<feature type="region of interest" description="Disordered" evidence="6">
    <location>
        <begin position="570"/>
        <end position="674"/>
    </location>
</feature>
<feature type="region of interest" description="Disordered" evidence="6">
    <location>
        <begin position="1058"/>
        <end position="1115"/>
    </location>
</feature>
<feature type="region of interest" description="Disordered" evidence="6">
    <location>
        <begin position="451"/>
        <end position="489"/>
    </location>
</feature>
<dbReference type="InterPro" id="IPR033749">
    <property type="entry name" value="Polyprenyl_synt_CS"/>
</dbReference>
<gene>
    <name evidence="7" type="ORF">FA15DRAFT_661675</name>
</gene>
<feature type="compositionally biased region" description="Basic and acidic residues" evidence="6">
    <location>
        <begin position="753"/>
        <end position="764"/>
    </location>
</feature>
<accession>A0A5C3KBW2</accession>
<feature type="compositionally biased region" description="Basic residues" evidence="6">
    <location>
        <begin position="742"/>
        <end position="752"/>
    </location>
</feature>
<organism evidence="7 8">
    <name type="scientific">Coprinopsis marcescibilis</name>
    <name type="common">Agaric fungus</name>
    <name type="synonym">Psathyrella marcescibilis</name>
    <dbReference type="NCBI Taxonomy" id="230819"/>
    <lineage>
        <taxon>Eukaryota</taxon>
        <taxon>Fungi</taxon>
        <taxon>Dikarya</taxon>
        <taxon>Basidiomycota</taxon>
        <taxon>Agaricomycotina</taxon>
        <taxon>Agaricomycetes</taxon>
        <taxon>Agaricomycetidae</taxon>
        <taxon>Agaricales</taxon>
        <taxon>Agaricineae</taxon>
        <taxon>Psathyrellaceae</taxon>
        <taxon>Coprinopsis</taxon>
    </lineage>
</organism>
<dbReference type="PROSITE" id="PS00723">
    <property type="entry name" value="POLYPRENYL_SYNTHASE_1"/>
    <property type="match status" value="1"/>
</dbReference>
<evidence type="ECO:0000256" key="1">
    <source>
        <dbReference type="ARBA" id="ARBA00032380"/>
    </source>
</evidence>
<feature type="coiled-coil region" evidence="5">
    <location>
        <begin position="296"/>
        <end position="359"/>
    </location>
</feature>
<dbReference type="Proteomes" id="UP000307440">
    <property type="component" value="Unassembled WGS sequence"/>
</dbReference>
<protein>
    <recommendedName>
        <fullName evidence="4">(2E,6E)-farnesyl diphosphate synthase</fullName>
    </recommendedName>
    <alternativeName>
        <fullName evidence="3">Dimethylallyltranstransferase</fullName>
    </alternativeName>
    <alternativeName>
        <fullName evidence="2">Farnesyl diphosphate synthase</fullName>
    </alternativeName>
    <alternativeName>
        <fullName evidence="1">Geranyltranstransferase</fullName>
    </alternativeName>
</protein>
<evidence type="ECO:0000313" key="7">
    <source>
        <dbReference type="EMBL" id="TFK17133.1"/>
    </source>
</evidence>
<proteinExistence type="predicted"/>
<dbReference type="STRING" id="230819.A0A5C3KBW2"/>
<keyword evidence="8" id="KW-1185">Reference proteome</keyword>
<dbReference type="EMBL" id="ML210563">
    <property type="protein sequence ID" value="TFK17133.1"/>
    <property type="molecule type" value="Genomic_DNA"/>
</dbReference>
<keyword evidence="5" id="KW-0175">Coiled coil</keyword>
<evidence type="ECO:0000256" key="3">
    <source>
        <dbReference type="ARBA" id="ARBA00032448"/>
    </source>
</evidence>
<evidence type="ECO:0000256" key="5">
    <source>
        <dbReference type="SAM" id="Coils"/>
    </source>
</evidence>
<feature type="compositionally biased region" description="Polar residues" evidence="6">
    <location>
        <begin position="604"/>
        <end position="614"/>
    </location>
</feature>
<sequence>MNPAALSLLTGPEALDLLSQGQPSQRDQVLDLFSVYTLQELLKEHPGWRFEIEAHMEMRVLMWLKHCYFINEPMDWLKELSTNNAVIGGLAALEVAFPLFPLYHDPNIPLDIFATADNLHDVAALITKNGYKSIDINTSFVPRGVNRLAVYQKPSPASIPEIRLLQSANSVSFQPLFHSFTSAEVITISWRGITSFYPHLTASRVALINDRHPSRHPGSEQAVRREDHCRLYQGFLETMGFTWTLRNLSHWDTFAIGCTFPDFLPSKKKLLHSSNFLTMQALETLLLSEANALSELQQTREVITFSSRTLEEARQELEKSDACMRGVRTKKHKSAVTLLNKAKRDLTKKENALKKIQESIRAAGGQPSEVPASGEAPQATHKNAPPVPLLKDNEQPVVPQAPISISTQTQDVNMGQDVEEGASVRGEFATWGFHPPMTYPANTYATAKLAGRTEGAPPAQPSASQPPVDQDAPGTPPAQPSTSQAPDEDVNMDVVEGTQPAPTQQPNIVRFAEKPLGRTNDSAMAPEHGNPDAIETMAFASGKSICSTLTLVSELLQPTPLGFRTDGHLSTAPLNQVPGSRHHLSQQSSAPTIPDFSTMYRMPQNPQSPGSNGSPGKRLYGLVLGHASGRSPQQPVREKPTMQKPFQYDPSFTEPFQAGPSSSSSSSMAPVPLAANTPDICGTLPLHHPEDDGDFFGPTLLPTLEPLAPIPPAPASLPIPSAGVAQKKSSKPSSSSPANTTKPKKFQGKTPRKTAEAVAESRDNARKKLLKRMVTGRIAYKNCLSKGLPLPTNVRSHARLHQEFVGDLGTTSRSITMQVFILESNITKCHYHRRIDREVKDPSNKPPSTRIASTKQQNYKVTGRPSRRLNICAYNPSNPEPKNLPINQISLDTVYSFYRKAGDGPDPPGYKEKIKAMKAKRGKKAKKGISPATDEEDEDSDVDANSADKSDSGNIETRPYDPKEIYYLHCGCNLEEVLLDFFIWKRMGKLYSPTKNIYENMGAPWSPRVCQGICNFIWSLGIVVDDLYLYDNEGKRRGKDNVDAFFAAIQKISSLSRSTAPLRDPNTTVPPPPPPGSRRLDYVNIEEGPDSDFDCSDLSGSEDGEFEYESDSHLD</sequence>
<name>A0A5C3KBW2_COPMA</name>
<evidence type="ECO:0000256" key="4">
    <source>
        <dbReference type="ARBA" id="ARBA00032873"/>
    </source>
</evidence>
<dbReference type="OrthoDB" id="3065406at2759"/>
<evidence type="ECO:0000256" key="6">
    <source>
        <dbReference type="SAM" id="MobiDB-lite"/>
    </source>
</evidence>